<organism evidence="1 2">
    <name type="scientific">Flavilitoribacter nigricans (strain ATCC 23147 / DSM 23189 / NBRC 102662 / NCIMB 1420 / SS-2)</name>
    <name type="common">Lewinella nigricans</name>
    <dbReference type="NCBI Taxonomy" id="1122177"/>
    <lineage>
        <taxon>Bacteria</taxon>
        <taxon>Pseudomonadati</taxon>
        <taxon>Bacteroidota</taxon>
        <taxon>Saprospiria</taxon>
        <taxon>Saprospirales</taxon>
        <taxon>Lewinellaceae</taxon>
        <taxon>Flavilitoribacter</taxon>
    </lineage>
</organism>
<dbReference type="OrthoDB" id="794480at2"/>
<evidence type="ECO:0000313" key="2">
    <source>
        <dbReference type="Proteomes" id="UP000223913"/>
    </source>
</evidence>
<gene>
    <name evidence="1" type="ORF">CRP01_28535</name>
</gene>
<accession>A0A2D0N3F4</accession>
<dbReference type="Proteomes" id="UP000223913">
    <property type="component" value="Unassembled WGS sequence"/>
</dbReference>
<proteinExistence type="predicted"/>
<keyword evidence="2" id="KW-1185">Reference proteome</keyword>
<evidence type="ECO:0000313" key="1">
    <source>
        <dbReference type="EMBL" id="PHN03034.1"/>
    </source>
</evidence>
<protein>
    <submittedName>
        <fullName evidence="1">Uncharacterized protein</fullName>
    </submittedName>
</protein>
<dbReference type="AlphaFoldDB" id="A0A2D0N3F4"/>
<name>A0A2D0N3F4_FLAN2</name>
<dbReference type="RefSeq" id="WP_099153476.1">
    <property type="nucleotide sequence ID" value="NZ_PDUD01000034.1"/>
</dbReference>
<reference evidence="1 2" key="1">
    <citation type="submission" date="2017-10" db="EMBL/GenBank/DDBJ databases">
        <title>The draft genome sequence of Lewinella nigricans NBRC 102662.</title>
        <authorList>
            <person name="Wang K."/>
        </authorList>
    </citation>
    <scope>NUCLEOTIDE SEQUENCE [LARGE SCALE GENOMIC DNA]</scope>
    <source>
        <strain evidence="1 2">NBRC 102662</strain>
    </source>
</reference>
<sequence length="120" mass="14411">MTKLMEDWQEDFEWLRIRHMVKDRFGKASLPDLNAILFLIGIQELGRWQEAFTKEEKQDLMHIAVCRLLSYEGYYEFVGRDDDGWPHWRTLKPFATKGLKAQEGILKENIIRYFKELEAE</sequence>
<dbReference type="EMBL" id="PDUD01000034">
    <property type="protein sequence ID" value="PHN03034.1"/>
    <property type="molecule type" value="Genomic_DNA"/>
</dbReference>
<comment type="caution">
    <text evidence="1">The sequence shown here is derived from an EMBL/GenBank/DDBJ whole genome shotgun (WGS) entry which is preliminary data.</text>
</comment>